<dbReference type="Proteomes" id="UP000006738">
    <property type="component" value="Chromosome II"/>
</dbReference>
<organism evidence="2 3">
    <name type="scientific">Burkholderia pseudomallei (strain 1106a)</name>
    <dbReference type="NCBI Taxonomy" id="357348"/>
    <lineage>
        <taxon>Bacteria</taxon>
        <taxon>Pseudomonadati</taxon>
        <taxon>Pseudomonadota</taxon>
        <taxon>Betaproteobacteria</taxon>
        <taxon>Burkholderiales</taxon>
        <taxon>Burkholderiaceae</taxon>
        <taxon>Burkholderia</taxon>
        <taxon>pseudomallei group</taxon>
    </lineage>
</organism>
<gene>
    <name evidence="2" type="ordered locus">BURPS1106A_A2410</name>
</gene>
<sequence length="39" mass="4536">MPIMRDKPDASRSASSHPFSSERKRFQVELPGVRVRHSR</sequence>
<feature type="compositionally biased region" description="Basic and acidic residues" evidence="1">
    <location>
        <begin position="1"/>
        <end position="10"/>
    </location>
</feature>
<feature type="region of interest" description="Disordered" evidence="1">
    <location>
        <begin position="1"/>
        <end position="39"/>
    </location>
</feature>
<dbReference type="KEGG" id="bpl:BURPS1106A_A2410"/>
<name>A3P7Y2_BURP0</name>
<evidence type="ECO:0000256" key="1">
    <source>
        <dbReference type="SAM" id="MobiDB-lite"/>
    </source>
</evidence>
<dbReference type="AlphaFoldDB" id="A3P7Y2"/>
<dbReference type="HOGENOM" id="CLU_3306072_0_0_4"/>
<reference evidence="3" key="1">
    <citation type="submission" date="2007-02" db="EMBL/GenBank/DDBJ databases">
        <authorList>
            <person name="DeShazer D."/>
            <person name="Woods D.E."/>
            <person name="Nierman W.C."/>
        </authorList>
    </citation>
    <scope>NUCLEOTIDE SEQUENCE [LARGE SCALE GENOMIC DNA]</scope>
    <source>
        <strain evidence="3">1106a</strain>
    </source>
</reference>
<protein>
    <submittedName>
        <fullName evidence="2">Uncharacterized protein</fullName>
    </submittedName>
</protein>
<evidence type="ECO:0000313" key="2">
    <source>
        <dbReference type="EMBL" id="ABN95589.1"/>
    </source>
</evidence>
<proteinExistence type="predicted"/>
<dbReference type="EMBL" id="CP000573">
    <property type="protein sequence ID" value="ABN95589.1"/>
    <property type="molecule type" value="Genomic_DNA"/>
</dbReference>
<accession>A3P7Y2</accession>
<evidence type="ECO:0000313" key="3">
    <source>
        <dbReference type="Proteomes" id="UP000006738"/>
    </source>
</evidence>